<dbReference type="OrthoDB" id="3928002at2759"/>
<evidence type="ECO:0000313" key="3">
    <source>
        <dbReference type="Proteomes" id="UP000572817"/>
    </source>
</evidence>
<dbReference type="Proteomes" id="UP000572817">
    <property type="component" value="Unassembled WGS sequence"/>
</dbReference>
<feature type="compositionally biased region" description="Polar residues" evidence="1">
    <location>
        <begin position="441"/>
        <end position="450"/>
    </location>
</feature>
<reference evidence="2" key="1">
    <citation type="submission" date="2020-04" db="EMBL/GenBank/DDBJ databases">
        <title>Genome Assembly and Annotation of Botryosphaeria dothidea sdau 11-99, a Latent Pathogen of Apple Fruit Ring Rot in China.</title>
        <authorList>
            <person name="Yu C."/>
            <person name="Diao Y."/>
            <person name="Lu Q."/>
            <person name="Zhao J."/>
            <person name="Cui S."/>
            <person name="Peng C."/>
            <person name="He B."/>
            <person name="Liu H."/>
        </authorList>
    </citation>
    <scope>NUCLEOTIDE SEQUENCE [LARGE SCALE GENOMIC DNA]</scope>
    <source>
        <strain evidence="2">Sdau11-99</strain>
    </source>
</reference>
<feature type="compositionally biased region" description="Polar residues" evidence="1">
    <location>
        <begin position="599"/>
        <end position="613"/>
    </location>
</feature>
<proteinExistence type="predicted"/>
<feature type="compositionally biased region" description="Basic and acidic residues" evidence="1">
    <location>
        <begin position="419"/>
        <end position="428"/>
    </location>
</feature>
<feature type="compositionally biased region" description="Basic and acidic residues" evidence="1">
    <location>
        <begin position="654"/>
        <end position="667"/>
    </location>
</feature>
<keyword evidence="3" id="KW-1185">Reference proteome</keyword>
<feature type="compositionally biased region" description="Basic and acidic residues" evidence="1">
    <location>
        <begin position="516"/>
        <end position="531"/>
    </location>
</feature>
<dbReference type="PANTHER" id="PTHR38049:SF2">
    <property type="entry name" value="RICIN B LECTIN DOMAIN-CONTAINING PROTEIN"/>
    <property type="match status" value="1"/>
</dbReference>
<feature type="compositionally biased region" description="Basic and acidic residues" evidence="1">
    <location>
        <begin position="348"/>
        <end position="357"/>
    </location>
</feature>
<accession>A0A8H4ILN8</accession>
<feature type="region of interest" description="Disordered" evidence="1">
    <location>
        <begin position="251"/>
        <end position="625"/>
    </location>
</feature>
<feature type="compositionally biased region" description="Basic and acidic residues" evidence="1">
    <location>
        <begin position="614"/>
        <end position="625"/>
    </location>
</feature>
<gene>
    <name evidence="2" type="ORF">GTA08_BOTSDO09442</name>
</gene>
<dbReference type="AlphaFoldDB" id="A0A8H4ILN8"/>
<feature type="region of interest" description="Disordered" evidence="1">
    <location>
        <begin position="182"/>
        <end position="232"/>
    </location>
</feature>
<protein>
    <submittedName>
        <fullName evidence="2">Uncharacterized protein</fullName>
    </submittedName>
</protein>
<name>A0A8H4ILN8_9PEZI</name>
<evidence type="ECO:0000313" key="2">
    <source>
        <dbReference type="EMBL" id="KAF4303375.1"/>
    </source>
</evidence>
<feature type="compositionally biased region" description="Polar residues" evidence="1">
    <location>
        <begin position="733"/>
        <end position="744"/>
    </location>
</feature>
<feature type="compositionally biased region" description="Polar residues" evidence="1">
    <location>
        <begin position="764"/>
        <end position="781"/>
    </location>
</feature>
<evidence type="ECO:0000256" key="1">
    <source>
        <dbReference type="SAM" id="MobiDB-lite"/>
    </source>
</evidence>
<feature type="compositionally biased region" description="Basic and acidic residues" evidence="1">
    <location>
        <begin position="581"/>
        <end position="597"/>
    </location>
</feature>
<sequence length="798" mass="87346">MLGTQEAIRQSQAKEKREEHRARRCNLIVGCVKTSHRSKEINGKKIVLRDSKLYIDTESAADTDESSGHPFAGYYLPYPDSEYEGLVSTITHVAPILNWIYIDKETYALKYGVRDIAQPHLTGPFDCTRQDRRLTFEDWEGFVAVEEQPMVWALYFDRDDNGLKGKVSRSTKVLEIVLTRQERKKTKEEAEQPKVTDKEKAEQAGDHQTTYTQGAAAEKPETPNGEVGAGQETSQPYAMSAAELAKLKIGETGPSSVSSDHLEGTIGSPTEPWGAASMWSNQEQQAVSGAAGHLAPFTPSSSIYGDDEPALAAEHQHPEESTPRRPAYHQPYVEDEATATSNLITKPLEQDDHRSEPEPSVTKQQPVEAEHTSKIHEETSNANAGAEQLEHNRAETAQSHGKPAEDQLEQNSTVGAETAPERKLHSDSGEVAQHDQAAYIRTNTAETAQNPPAIADGHDAIKDEHPHHETTAAWPDSPLAGQKTSPTLDFQISHGGDGATAEASDSAPVETQPVDSHSEKHPVAEKADASERFIITQTIPEEEDGSDNAHVNSEAVKSEDEPGAYLQVDEEAPSAPTPSPLHEEPASKTLELDHDDLQSAIQKQVPVISQQRISQEDPAPKTPEMGHADLRAMIENLPAWAALPDPYWDAAAETPRRSRAPIEDHTDLPNAEVRNFSRPQQPVEEPVTPERKRTSPDTSLLETPVAVREMREESAPPVTTSRDPYPVEDDPTSTDTSLVDASFTSRDEAADAAAEQASVDTRLGRQSTQSLEPKSTHSSVTLGEPALMEGHYFINSKA</sequence>
<feature type="region of interest" description="Disordered" evidence="1">
    <location>
        <begin position="652"/>
        <end position="798"/>
    </location>
</feature>
<dbReference type="EMBL" id="WWBZ02000062">
    <property type="protein sequence ID" value="KAF4303375.1"/>
    <property type="molecule type" value="Genomic_DNA"/>
</dbReference>
<feature type="compositionally biased region" description="Basic and acidic residues" evidence="1">
    <location>
        <begin position="456"/>
        <end position="470"/>
    </location>
</feature>
<organism evidence="2 3">
    <name type="scientific">Botryosphaeria dothidea</name>
    <dbReference type="NCBI Taxonomy" id="55169"/>
    <lineage>
        <taxon>Eukaryota</taxon>
        <taxon>Fungi</taxon>
        <taxon>Dikarya</taxon>
        <taxon>Ascomycota</taxon>
        <taxon>Pezizomycotina</taxon>
        <taxon>Dothideomycetes</taxon>
        <taxon>Dothideomycetes incertae sedis</taxon>
        <taxon>Botryosphaeriales</taxon>
        <taxon>Botryosphaeriaceae</taxon>
        <taxon>Botryosphaeria</taxon>
    </lineage>
</organism>
<comment type="caution">
    <text evidence="2">The sequence shown here is derived from an EMBL/GenBank/DDBJ whole genome shotgun (WGS) entry which is preliminary data.</text>
</comment>
<dbReference type="PANTHER" id="PTHR38049">
    <property type="entry name" value="RICIN B LECTIN DOMAIN-CONTAINING PROTEIN"/>
    <property type="match status" value="1"/>
</dbReference>
<feature type="compositionally biased region" description="Basic and acidic residues" evidence="1">
    <location>
        <begin position="185"/>
        <end position="205"/>
    </location>
</feature>
<feature type="compositionally biased region" description="Basic and acidic residues" evidence="1">
    <location>
        <begin position="314"/>
        <end position="323"/>
    </location>
</feature>
<feature type="compositionally biased region" description="Basic and acidic residues" evidence="1">
    <location>
        <begin position="368"/>
        <end position="379"/>
    </location>
</feature>
<feature type="compositionally biased region" description="Polar residues" evidence="1">
    <location>
        <begin position="278"/>
        <end position="287"/>
    </location>
</feature>